<reference evidence="1 2" key="1">
    <citation type="submission" date="2017-09" db="EMBL/GenBank/DDBJ databases">
        <authorList>
            <person name="Varghese N."/>
            <person name="Submissions S."/>
        </authorList>
    </citation>
    <scope>NUCLEOTIDE SEQUENCE [LARGE SCALE GENOMIC DNA]</scope>
    <source>
        <strain evidence="1 2">OK806</strain>
    </source>
</reference>
<comment type="caution">
    <text evidence="1">The sequence shown here is derived from an EMBL/GenBank/DDBJ whole genome shotgun (WGS) entry which is preliminary data.</text>
</comment>
<gene>
    <name evidence="1" type="ORF">SAMN05446927_4265</name>
</gene>
<evidence type="ECO:0000313" key="1">
    <source>
        <dbReference type="EMBL" id="SOE81011.1"/>
    </source>
</evidence>
<proteinExistence type="predicted"/>
<dbReference type="AlphaFoldDB" id="A0A7Z7N3L9"/>
<dbReference type="RefSeq" id="WP_244195483.1">
    <property type="nucleotide sequence ID" value="NZ_OCSU01000002.1"/>
</dbReference>
<evidence type="ECO:0000313" key="2">
    <source>
        <dbReference type="Proteomes" id="UP000219522"/>
    </source>
</evidence>
<accession>A0A7Z7N3L9</accession>
<sequence length="113" mass="12496">MSDFSQELKEHAKSRRDIAEAQLDIWRAVKKGWPEFVVKPPSQELTPGTCDLLTRQQIDMGVHAFVLACNLSGGSVGDVQIYDLLTAYLQDHVARTAINEAVTEASRPLVKAC</sequence>
<organism evidence="1 2">
    <name type="scientific">Caballeronia arationis</name>
    <dbReference type="NCBI Taxonomy" id="1777142"/>
    <lineage>
        <taxon>Bacteria</taxon>
        <taxon>Pseudomonadati</taxon>
        <taxon>Pseudomonadota</taxon>
        <taxon>Betaproteobacteria</taxon>
        <taxon>Burkholderiales</taxon>
        <taxon>Burkholderiaceae</taxon>
        <taxon>Caballeronia</taxon>
    </lineage>
</organism>
<dbReference type="Proteomes" id="UP000219522">
    <property type="component" value="Unassembled WGS sequence"/>
</dbReference>
<protein>
    <submittedName>
        <fullName evidence="1">Uncharacterized protein</fullName>
    </submittedName>
</protein>
<dbReference type="EMBL" id="OCSU01000002">
    <property type="protein sequence ID" value="SOE81011.1"/>
    <property type="molecule type" value="Genomic_DNA"/>
</dbReference>
<keyword evidence="2" id="KW-1185">Reference proteome</keyword>
<name>A0A7Z7N3L9_9BURK</name>